<organism evidence="1 2">
    <name type="scientific">Marivita lacus</name>
    <dbReference type="NCBI Taxonomy" id="1323742"/>
    <lineage>
        <taxon>Bacteria</taxon>
        <taxon>Pseudomonadati</taxon>
        <taxon>Pseudomonadota</taxon>
        <taxon>Alphaproteobacteria</taxon>
        <taxon>Rhodobacterales</taxon>
        <taxon>Roseobacteraceae</taxon>
        <taxon>Marivita</taxon>
    </lineage>
</organism>
<name>A0ABQ1L694_9RHOB</name>
<sequence>MVLLNTVLAWLEPAFIRGQVGHYYTPLDRARQARFCLYHSVSSGQFVSKWQGNKPVQMHGPRVAQPNETKVPLKRPAQYGIGGVLLMVHGRTPGPVGFHRYEYQERVTGFALG</sequence>
<evidence type="ECO:0000313" key="2">
    <source>
        <dbReference type="Proteomes" id="UP000645462"/>
    </source>
</evidence>
<comment type="caution">
    <text evidence="1">The sequence shown here is derived from an EMBL/GenBank/DDBJ whole genome shotgun (WGS) entry which is preliminary data.</text>
</comment>
<reference evidence="2" key="1">
    <citation type="journal article" date="2019" name="Int. J. Syst. Evol. Microbiol.">
        <title>The Global Catalogue of Microorganisms (GCM) 10K type strain sequencing project: providing services to taxonomists for standard genome sequencing and annotation.</title>
        <authorList>
            <consortium name="The Broad Institute Genomics Platform"/>
            <consortium name="The Broad Institute Genome Sequencing Center for Infectious Disease"/>
            <person name="Wu L."/>
            <person name="Ma J."/>
        </authorList>
    </citation>
    <scope>NUCLEOTIDE SEQUENCE [LARGE SCALE GENOMIC DNA]</scope>
    <source>
        <strain evidence="2">CGMCC 1.12478</strain>
    </source>
</reference>
<dbReference type="Proteomes" id="UP000645462">
    <property type="component" value="Unassembled WGS sequence"/>
</dbReference>
<keyword evidence="2" id="KW-1185">Reference proteome</keyword>
<accession>A0ABQ1L694</accession>
<dbReference type="EMBL" id="BMFC01000012">
    <property type="protein sequence ID" value="GGC16672.1"/>
    <property type="molecule type" value="Genomic_DNA"/>
</dbReference>
<gene>
    <name evidence="1" type="ORF">GCM10011363_36430</name>
</gene>
<proteinExistence type="predicted"/>
<evidence type="ECO:0000313" key="1">
    <source>
        <dbReference type="EMBL" id="GGC16672.1"/>
    </source>
</evidence>
<protein>
    <submittedName>
        <fullName evidence="1">Uncharacterized protein</fullName>
    </submittedName>
</protein>